<protein>
    <recommendedName>
        <fullName evidence="7">Probable thymidylate kinase</fullName>
        <ecNumber evidence="7">2.7.4.9</ecNumber>
    </recommendedName>
    <alternativeName>
        <fullName evidence="7">dTMP kinase</fullName>
    </alternativeName>
</protein>
<dbReference type="STRING" id="933801.Ahos_0453"/>
<gene>
    <name evidence="7" type="primary">tmk</name>
    <name evidence="9" type="ordered locus">Ahos_0453</name>
</gene>
<organism evidence="9 10">
    <name type="scientific">Acidianus hospitalis (strain W1)</name>
    <dbReference type="NCBI Taxonomy" id="933801"/>
    <lineage>
        <taxon>Archaea</taxon>
        <taxon>Thermoproteota</taxon>
        <taxon>Thermoprotei</taxon>
        <taxon>Sulfolobales</taxon>
        <taxon>Sulfolobaceae</taxon>
        <taxon>Acidianus</taxon>
    </lineage>
</organism>
<dbReference type="NCBIfam" id="TIGR00041">
    <property type="entry name" value="DTMP_kinase"/>
    <property type="match status" value="1"/>
</dbReference>
<dbReference type="eggNOG" id="arCOG01891">
    <property type="taxonomic scope" value="Archaea"/>
</dbReference>
<dbReference type="CDD" id="cd01672">
    <property type="entry name" value="TMPK"/>
    <property type="match status" value="1"/>
</dbReference>
<reference key="2">
    <citation type="journal article" date="2011" name="Extremophiles">
        <title>Genomic analyses of Acidianus hospitalis W1 a host for studying crenarchaeal virus and plasmid life cycles.</title>
        <authorList>
            <person name="You X.Y."/>
            <person name="Liu C."/>
            <person name="Wang S.Y."/>
            <person name="Jiang C.Y."/>
            <person name="Shah S.A."/>
            <person name="Prangishvili D."/>
            <person name="Liu S.J."/>
            <person name="Garrett R.A."/>
        </authorList>
    </citation>
    <scope>NUCLEOTIDE SEQUENCE</scope>
    <source>
        <strain>W1</strain>
    </source>
</reference>
<dbReference type="GO" id="GO:0006235">
    <property type="term" value="P:dTTP biosynthetic process"/>
    <property type="evidence" value="ECO:0007669"/>
    <property type="project" value="UniProtKB-UniRule"/>
</dbReference>
<dbReference type="KEGG" id="aho:Ahos_0453"/>
<evidence type="ECO:0000256" key="2">
    <source>
        <dbReference type="ARBA" id="ARBA00022679"/>
    </source>
</evidence>
<keyword evidence="4 7" id="KW-0547">Nucleotide-binding</keyword>
<dbReference type="HAMAP" id="MF_00165">
    <property type="entry name" value="Thymidylate_kinase"/>
    <property type="match status" value="1"/>
</dbReference>
<dbReference type="PANTHER" id="PTHR10344">
    <property type="entry name" value="THYMIDYLATE KINASE"/>
    <property type="match status" value="1"/>
</dbReference>
<keyword evidence="6 7" id="KW-0067">ATP-binding</keyword>
<dbReference type="GO" id="GO:0005737">
    <property type="term" value="C:cytoplasm"/>
    <property type="evidence" value="ECO:0007669"/>
    <property type="project" value="TreeGrafter"/>
</dbReference>
<evidence type="ECO:0000256" key="3">
    <source>
        <dbReference type="ARBA" id="ARBA00022727"/>
    </source>
</evidence>
<evidence type="ECO:0000256" key="5">
    <source>
        <dbReference type="ARBA" id="ARBA00022777"/>
    </source>
</evidence>
<keyword evidence="2 7" id="KW-0808">Transferase</keyword>
<dbReference type="InterPro" id="IPR027417">
    <property type="entry name" value="P-loop_NTPase"/>
</dbReference>
<dbReference type="Gene3D" id="3.40.50.300">
    <property type="entry name" value="P-loop containing nucleotide triphosphate hydrolases"/>
    <property type="match status" value="1"/>
</dbReference>
<dbReference type="Pfam" id="PF02223">
    <property type="entry name" value="Thymidylate_kin"/>
    <property type="match status" value="1"/>
</dbReference>
<dbReference type="InterPro" id="IPR018094">
    <property type="entry name" value="Thymidylate_kinase"/>
</dbReference>
<name>F4B653_ACIHW</name>
<evidence type="ECO:0000256" key="7">
    <source>
        <dbReference type="HAMAP-Rule" id="MF_00165"/>
    </source>
</evidence>
<keyword evidence="3 7" id="KW-0545">Nucleotide biosynthesis</keyword>
<dbReference type="EMBL" id="CP002535">
    <property type="protein sequence ID" value="AEE93341.1"/>
    <property type="molecule type" value="Genomic_DNA"/>
</dbReference>
<evidence type="ECO:0000256" key="6">
    <source>
        <dbReference type="ARBA" id="ARBA00022840"/>
    </source>
</evidence>
<dbReference type="GO" id="GO:0006233">
    <property type="term" value="P:dTDP biosynthetic process"/>
    <property type="evidence" value="ECO:0007669"/>
    <property type="project" value="InterPro"/>
</dbReference>
<dbReference type="GO" id="GO:0006227">
    <property type="term" value="P:dUDP biosynthetic process"/>
    <property type="evidence" value="ECO:0007669"/>
    <property type="project" value="TreeGrafter"/>
</dbReference>
<dbReference type="GO" id="GO:0005524">
    <property type="term" value="F:ATP binding"/>
    <property type="evidence" value="ECO:0007669"/>
    <property type="project" value="UniProtKB-UniRule"/>
</dbReference>
<dbReference type="Proteomes" id="UP000008458">
    <property type="component" value="Chromosome"/>
</dbReference>
<evidence type="ECO:0000313" key="10">
    <source>
        <dbReference type="Proteomes" id="UP000008458"/>
    </source>
</evidence>
<dbReference type="PANTHER" id="PTHR10344:SF1">
    <property type="entry name" value="THYMIDYLATE KINASE"/>
    <property type="match status" value="1"/>
</dbReference>
<dbReference type="AlphaFoldDB" id="F4B653"/>
<keyword evidence="10" id="KW-1185">Reference proteome</keyword>
<dbReference type="GO" id="GO:0004798">
    <property type="term" value="F:dTMP kinase activity"/>
    <property type="evidence" value="ECO:0007669"/>
    <property type="project" value="UniProtKB-UniRule"/>
</dbReference>
<dbReference type="EC" id="2.7.4.9" evidence="7"/>
<evidence type="ECO:0000256" key="4">
    <source>
        <dbReference type="ARBA" id="ARBA00022741"/>
    </source>
</evidence>
<evidence type="ECO:0000313" key="9">
    <source>
        <dbReference type="EMBL" id="AEE93341.1"/>
    </source>
</evidence>
<reference evidence="9 10" key="1">
    <citation type="journal article" date="2011" name="Extremophiles">
        <title>Genomic analysis of Acidianus hospitalis W1 a host for studying crenarchaeal virus and plasmid life cycles.</title>
        <authorList>
            <person name="You X.Y."/>
            <person name="Liu C."/>
            <person name="Wang S.Y."/>
            <person name="Jiang C.Y."/>
            <person name="Shah S.A."/>
            <person name="Prangishvili D."/>
            <person name="She Q."/>
            <person name="Liu S.J."/>
            <person name="Garrett R.A."/>
        </authorList>
    </citation>
    <scope>NUCLEOTIDE SEQUENCE [LARGE SCALE GENOMIC DNA]</scope>
    <source>
        <strain evidence="9 10">W1</strain>
    </source>
</reference>
<comment type="similarity">
    <text evidence="1 7">Belongs to the thymidylate kinase family.</text>
</comment>
<evidence type="ECO:0000259" key="8">
    <source>
        <dbReference type="Pfam" id="PF02223"/>
    </source>
</evidence>
<evidence type="ECO:0000256" key="1">
    <source>
        <dbReference type="ARBA" id="ARBA00009776"/>
    </source>
</evidence>
<sequence>MEWLKGILIAFEGIDGSGKSSQASLLKDWIEMKRDTYLTEWNSSEWIHDIIKEAKKKNLLTPITFSLIHATDFTDRYERFILPMLKTGFVVISDRYIYTAYARDSVRGVDIEWVKKLYSFAVKPDVTFYIRVSAEVALERIKKARRNIKPQEAGYDVFPNLPPEEGFLKYQTMILNAYDKIAKEENFVIIDGNKTPREIQMEIRKVLGEILDNSL</sequence>
<dbReference type="InterPro" id="IPR039430">
    <property type="entry name" value="Thymidylate_kin-like_dom"/>
</dbReference>
<dbReference type="HOGENOM" id="CLU_049131_1_1_2"/>
<feature type="domain" description="Thymidylate kinase-like" evidence="8">
    <location>
        <begin position="11"/>
        <end position="203"/>
    </location>
</feature>
<accession>F4B653</accession>
<proteinExistence type="inferred from homology"/>
<dbReference type="SUPFAM" id="SSF52540">
    <property type="entry name" value="P-loop containing nucleoside triphosphate hydrolases"/>
    <property type="match status" value="1"/>
</dbReference>
<feature type="binding site" evidence="7">
    <location>
        <begin position="13"/>
        <end position="20"/>
    </location>
    <ligand>
        <name>ATP</name>
        <dbReference type="ChEBI" id="CHEBI:30616"/>
    </ligand>
</feature>
<comment type="catalytic activity">
    <reaction evidence="7">
        <text>dTMP + ATP = dTDP + ADP</text>
        <dbReference type="Rhea" id="RHEA:13517"/>
        <dbReference type="ChEBI" id="CHEBI:30616"/>
        <dbReference type="ChEBI" id="CHEBI:58369"/>
        <dbReference type="ChEBI" id="CHEBI:63528"/>
        <dbReference type="ChEBI" id="CHEBI:456216"/>
        <dbReference type="EC" id="2.7.4.9"/>
    </reaction>
</comment>
<keyword evidence="5 7" id="KW-0418">Kinase</keyword>